<evidence type="ECO:0008006" key="4">
    <source>
        <dbReference type="Google" id="ProtNLM"/>
    </source>
</evidence>
<accession>A0A0D2GEM1</accession>
<gene>
    <name evidence="2" type="ORF">PV04_02865</name>
</gene>
<proteinExistence type="predicted"/>
<evidence type="ECO:0000313" key="2">
    <source>
        <dbReference type="EMBL" id="KIW70609.1"/>
    </source>
</evidence>
<feature type="compositionally biased region" description="Low complexity" evidence="1">
    <location>
        <begin position="57"/>
        <end position="66"/>
    </location>
</feature>
<dbReference type="InterPro" id="IPR021858">
    <property type="entry name" value="Fun_TF"/>
</dbReference>
<sequence length="536" mass="60787">MVSEQAVQLTFLPWTAKGKKNRSEERLQSALRHQHTALAGHRRHRERKKNLHDKTNSESAVSSSNSPGQGSDVCTDASWSITRSAPPATSSRFSYDLERFPSPVTVIGTNLFGSFHIRGDIKLSKEFQSVLHDALTHQWPAFALGTNQNAVMKVREAAFTTAISSPHTLFAIIYAGACYRSYFRNATSADHLLQLQAKQQALAYLREAVQQADGTPTDEMLMTIALLAIHGSVQPLKRPRFTAPLYRDNEFYSNVKFDQTHLRALRTLVGQRGGLVQLELHGLSNIISMIDTFQSLMCLSRPQFESLYSMSALSESMQETWDDVTWTRFTNQKDGFQFLDDYEDGFRLRRIICQTRVLVETYWLCLRDPRKAPDFMVAVHTRRSLQHAALRIDHPTECLFEAARLATIIFLAELGWTLPVVGGFQDKATELLFRVLEECGLQQYWQTHSDFLVWATVMGGLAAHQTDRLRDFAKVLRDSSTPVTKDSWLHVKSLSLQFLPFEFDLTGHCHAFWNEACELLSNEPLTRAAPDETAMP</sequence>
<name>A0A0D2GEM1_9EURO</name>
<dbReference type="Pfam" id="PF11951">
    <property type="entry name" value="Fungal_trans_2"/>
    <property type="match status" value="1"/>
</dbReference>
<feature type="region of interest" description="Disordered" evidence="1">
    <location>
        <begin position="34"/>
        <end position="75"/>
    </location>
</feature>
<feature type="compositionally biased region" description="Basic residues" evidence="1">
    <location>
        <begin position="34"/>
        <end position="51"/>
    </location>
</feature>
<keyword evidence="3" id="KW-1185">Reference proteome</keyword>
<evidence type="ECO:0000256" key="1">
    <source>
        <dbReference type="SAM" id="MobiDB-lite"/>
    </source>
</evidence>
<dbReference type="PANTHER" id="PTHR37540">
    <property type="entry name" value="TRANSCRIPTION FACTOR (ACR-2), PUTATIVE-RELATED-RELATED"/>
    <property type="match status" value="1"/>
</dbReference>
<protein>
    <recommendedName>
        <fullName evidence="4">Transcription factor domain-containing protein</fullName>
    </recommendedName>
</protein>
<evidence type="ECO:0000313" key="3">
    <source>
        <dbReference type="Proteomes" id="UP000054266"/>
    </source>
</evidence>
<organism evidence="2 3">
    <name type="scientific">Phialophora macrospora</name>
    <dbReference type="NCBI Taxonomy" id="1851006"/>
    <lineage>
        <taxon>Eukaryota</taxon>
        <taxon>Fungi</taxon>
        <taxon>Dikarya</taxon>
        <taxon>Ascomycota</taxon>
        <taxon>Pezizomycotina</taxon>
        <taxon>Eurotiomycetes</taxon>
        <taxon>Chaetothyriomycetidae</taxon>
        <taxon>Chaetothyriales</taxon>
        <taxon>Herpotrichiellaceae</taxon>
        <taxon>Phialophora</taxon>
    </lineage>
</organism>
<dbReference type="HOGENOM" id="CLU_015771_2_1_1"/>
<dbReference type="EMBL" id="KN846957">
    <property type="protein sequence ID" value="KIW70609.1"/>
    <property type="molecule type" value="Genomic_DNA"/>
</dbReference>
<dbReference type="PANTHER" id="PTHR37540:SF5">
    <property type="entry name" value="TRANSCRIPTION FACTOR DOMAIN-CONTAINING PROTEIN"/>
    <property type="match status" value="1"/>
</dbReference>
<dbReference type="Proteomes" id="UP000054266">
    <property type="component" value="Unassembled WGS sequence"/>
</dbReference>
<reference evidence="2 3" key="1">
    <citation type="submission" date="2015-01" db="EMBL/GenBank/DDBJ databases">
        <title>The Genome Sequence of Capronia semiimmersa CBS27337.</title>
        <authorList>
            <consortium name="The Broad Institute Genomics Platform"/>
            <person name="Cuomo C."/>
            <person name="de Hoog S."/>
            <person name="Gorbushina A."/>
            <person name="Stielow B."/>
            <person name="Teixiera M."/>
            <person name="Abouelleil A."/>
            <person name="Chapman S.B."/>
            <person name="Priest M."/>
            <person name="Young S.K."/>
            <person name="Wortman J."/>
            <person name="Nusbaum C."/>
            <person name="Birren B."/>
        </authorList>
    </citation>
    <scope>NUCLEOTIDE SEQUENCE [LARGE SCALE GENOMIC DNA]</scope>
    <source>
        <strain evidence="2 3">CBS 27337</strain>
    </source>
</reference>
<dbReference type="AlphaFoldDB" id="A0A0D2GEM1"/>